<dbReference type="Pfam" id="PF14145">
    <property type="entry name" value="YrhK"/>
    <property type="match status" value="1"/>
</dbReference>
<keyword evidence="1" id="KW-0812">Transmembrane</keyword>
<dbReference type="EMBL" id="CM001440">
    <property type="protein sequence ID" value="EHR62741.1"/>
    <property type="molecule type" value="Genomic_DNA"/>
</dbReference>
<organism evidence="3 4">
    <name type="scientific">Saccharomonospora cyanea NA-134</name>
    <dbReference type="NCBI Taxonomy" id="882082"/>
    <lineage>
        <taxon>Bacteria</taxon>
        <taxon>Bacillati</taxon>
        <taxon>Actinomycetota</taxon>
        <taxon>Actinomycetes</taxon>
        <taxon>Pseudonocardiales</taxon>
        <taxon>Pseudonocardiaceae</taxon>
        <taxon>Saccharomonospora</taxon>
    </lineage>
</organism>
<keyword evidence="4" id="KW-1185">Reference proteome</keyword>
<gene>
    <name evidence="3" type="ORF">SaccyDRAFT_3917</name>
</gene>
<dbReference type="RefSeq" id="WP_005458703.1">
    <property type="nucleotide sequence ID" value="NZ_CM001440.1"/>
</dbReference>
<dbReference type="OrthoDB" id="5519470at2"/>
<reference evidence="3 4" key="1">
    <citation type="submission" date="2011-11" db="EMBL/GenBank/DDBJ databases">
        <title>The Noncontiguous Finished sequence of Saccharomonospora cyanea NA-134.</title>
        <authorList>
            <consortium name="US DOE Joint Genome Institute"/>
            <person name="Lucas S."/>
            <person name="Han J."/>
            <person name="Lapidus A."/>
            <person name="Cheng J.-F."/>
            <person name="Goodwin L."/>
            <person name="Pitluck S."/>
            <person name="Peters L."/>
            <person name="Ovchinnikova G."/>
            <person name="Lu M."/>
            <person name="Detter J.C."/>
            <person name="Han C."/>
            <person name="Tapia R."/>
            <person name="Land M."/>
            <person name="Hauser L."/>
            <person name="Kyrpides N."/>
            <person name="Ivanova N."/>
            <person name="Pagani I."/>
            <person name="Brambilla E.-M."/>
            <person name="Klenk H.-P."/>
            <person name="Woyke T."/>
        </authorList>
    </citation>
    <scope>NUCLEOTIDE SEQUENCE [LARGE SCALE GENOMIC DNA]</scope>
    <source>
        <strain evidence="3 4">NA-134</strain>
    </source>
</reference>
<evidence type="ECO:0000313" key="3">
    <source>
        <dbReference type="EMBL" id="EHR62741.1"/>
    </source>
</evidence>
<keyword evidence="1" id="KW-1133">Transmembrane helix</keyword>
<protein>
    <recommendedName>
        <fullName evidence="2">YrhK domain-containing protein</fullName>
    </recommendedName>
</protein>
<proteinExistence type="predicted"/>
<feature type="transmembrane region" description="Helical" evidence="1">
    <location>
        <begin position="34"/>
        <end position="53"/>
    </location>
</feature>
<feature type="transmembrane region" description="Helical" evidence="1">
    <location>
        <begin position="59"/>
        <end position="77"/>
    </location>
</feature>
<accession>H5XHN2</accession>
<dbReference type="HOGENOM" id="CLU_177072_1_0_11"/>
<dbReference type="STRING" id="882082.SaccyDRAFT_3917"/>
<evidence type="ECO:0000259" key="2">
    <source>
        <dbReference type="Pfam" id="PF14145"/>
    </source>
</evidence>
<keyword evidence="1" id="KW-0472">Membrane</keyword>
<dbReference type="Proteomes" id="UP000002791">
    <property type="component" value="Chromosome"/>
</dbReference>
<feature type="domain" description="YrhK" evidence="2">
    <location>
        <begin position="27"/>
        <end position="82"/>
    </location>
</feature>
<evidence type="ECO:0000256" key="1">
    <source>
        <dbReference type="SAM" id="Phobius"/>
    </source>
</evidence>
<evidence type="ECO:0000313" key="4">
    <source>
        <dbReference type="Proteomes" id="UP000002791"/>
    </source>
</evidence>
<name>H5XHN2_9PSEU</name>
<dbReference type="InterPro" id="IPR025424">
    <property type="entry name" value="YrhK_domain"/>
</dbReference>
<dbReference type="eggNOG" id="ENOG5032ZWE">
    <property type="taxonomic scope" value="Bacteria"/>
</dbReference>
<sequence length="99" mass="11178">MPNINEPDDGRGTLTVTFGHEELVLRRRYEILSIGNDLLIALWFVAGSVLFFWESTATVGTWFFLVGSLQLAARPGIRLFRRVHLRRVAGAAAETTRDF</sequence>
<dbReference type="AlphaFoldDB" id="H5XHN2"/>